<evidence type="ECO:0008006" key="6">
    <source>
        <dbReference type="Google" id="ProtNLM"/>
    </source>
</evidence>
<comment type="subcellular location">
    <subcellularLocation>
        <location evidence="1">Virion</location>
    </subcellularLocation>
</comment>
<evidence type="ECO:0000313" key="4">
    <source>
        <dbReference type="EMBL" id="QJQ31818.1"/>
    </source>
</evidence>
<dbReference type="RefSeq" id="WP_169944295.1">
    <property type="nucleotide sequence ID" value="NZ_CP053015.1"/>
</dbReference>
<organism evidence="4 5">
    <name type="scientific">Sphingomonas lacunae</name>
    <dbReference type="NCBI Taxonomy" id="2698828"/>
    <lineage>
        <taxon>Bacteria</taxon>
        <taxon>Pseudomonadati</taxon>
        <taxon>Pseudomonadota</taxon>
        <taxon>Alphaproteobacteria</taxon>
        <taxon>Sphingomonadales</taxon>
        <taxon>Sphingomonadaceae</taxon>
        <taxon>Sphingomonas</taxon>
    </lineage>
</organism>
<gene>
    <name evidence="4" type="ORF">GV829_04615</name>
</gene>
<evidence type="ECO:0000256" key="1">
    <source>
        <dbReference type="ARBA" id="ARBA00004328"/>
    </source>
</evidence>
<dbReference type="KEGG" id="slan:GV829_04615"/>
<keyword evidence="5" id="KW-1185">Reference proteome</keyword>
<accession>A0A6M4ARV8</accession>
<protein>
    <recommendedName>
        <fullName evidence="6">Phage tail protein</fullName>
    </recommendedName>
</protein>
<evidence type="ECO:0000256" key="3">
    <source>
        <dbReference type="ARBA" id="ARBA00023219"/>
    </source>
</evidence>
<dbReference type="EMBL" id="CP053015">
    <property type="protein sequence ID" value="QJQ31818.1"/>
    <property type="molecule type" value="Genomic_DNA"/>
</dbReference>
<dbReference type="Proteomes" id="UP000503018">
    <property type="component" value="Chromosome"/>
</dbReference>
<reference evidence="4 5" key="1">
    <citation type="submission" date="2020-01" db="EMBL/GenBank/DDBJ databases">
        <title>Sphingomonas sp. strain CSW-10.</title>
        <authorList>
            <person name="Chen W.-M."/>
        </authorList>
    </citation>
    <scope>NUCLEOTIDE SEQUENCE [LARGE SCALE GENOMIC DNA]</scope>
    <source>
        <strain evidence="4 5">CSW-10</strain>
    </source>
</reference>
<evidence type="ECO:0000256" key="2">
    <source>
        <dbReference type="ARBA" id="ARBA00022612"/>
    </source>
</evidence>
<keyword evidence="2" id="KW-1188">Viral release from host cell</keyword>
<sequence>MAATEQVDDILHRFSEMESARQPWESAWREIDERINPLGQGGFSTKSQGGVRGVDIFDHTASEGLNRFQAAYTGMIIPRGERYHQLITTDSALNDLPAAQRWLEEANDKLFAMRYAPMAGFDPEAGMNIRSLGSYGCGPLWIDHWVGRGIFYKCLHMSEVYIAEDFRGRVDTVARKFKQTVRQFLQQFGRDNLPPSIAKAVEGNELSREFDVLHVVRPRADVDPERLDFRRLSIESLYVLMADKVIVREGGYSSMPITVSRYVTGPREIYGRSPALQVLGTIRTANEIMKTLLRQAHKAVDPPLLLPEDGVLTRVGTMPGGANVGGLDFNGRPMVVPLQTGGQLGIGMDMLNNEREVVRDAFLEKVWSLILDRKDRMTATEVLEISRMQGMLLAPMASRQEAEWLGPQIERELDIGMSSGYIPPMPPEMREAGARVKVIYDNPLSRAAKAEEAIGFSRYIETLIPLANIVGEEVFDVIDTEAAPRELGRALAVQQKYMAPPDAVAAKREDRAQRKAQESVLAALPAAAGAVKDLASARAQETAYAG</sequence>
<evidence type="ECO:0000313" key="5">
    <source>
        <dbReference type="Proteomes" id="UP000503018"/>
    </source>
</evidence>
<dbReference type="AlphaFoldDB" id="A0A6M4ARV8"/>
<name>A0A6M4ARV8_9SPHN</name>
<dbReference type="InterPro" id="IPR020991">
    <property type="entry name" value="Connector_podovirus"/>
</dbReference>
<dbReference type="Pfam" id="PF12236">
    <property type="entry name" value="Head-tail_con"/>
    <property type="match status" value="1"/>
</dbReference>
<proteinExistence type="predicted"/>
<keyword evidence="3" id="KW-0231">Viral genome packaging</keyword>